<evidence type="ECO:0000256" key="3">
    <source>
        <dbReference type="ARBA" id="ARBA00009809"/>
    </source>
</evidence>
<dbReference type="PANTHER" id="PTHR23421">
    <property type="entry name" value="BETA-GALACTOSIDASE RELATED"/>
    <property type="match status" value="1"/>
</dbReference>
<evidence type="ECO:0000256" key="4">
    <source>
        <dbReference type="ARBA" id="ARBA00012756"/>
    </source>
</evidence>
<dbReference type="Proteomes" id="UP000007305">
    <property type="component" value="Chromosome 4"/>
</dbReference>
<proteinExistence type="inferred from homology"/>
<dbReference type="InterPro" id="IPR017853">
    <property type="entry name" value="GH"/>
</dbReference>
<accession>A0A804NK09</accession>
<protein>
    <recommendedName>
        <fullName evidence="4">beta-galactosidase</fullName>
        <ecNumber evidence="4">3.2.1.23</ecNumber>
    </recommendedName>
</protein>
<dbReference type="InParanoid" id="A0A804NK09"/>
<evidence type="ECO:0000256" key="2">
    <source>
        <dbReference type="ARBA" id="ARBA00004271"/>
    </source>
</evidence>
<dbReference type="EC" id="3.2.1.23" evidence="4"/>
<comment type="similarity">
    <text evidence="3">Belongs to the glycosyl hydrolase 35 family.</text>
</comment>
<feature type="domain" description="Beta-galactosidase galactose-binding" evidence="9">
    <location>
        <begin position="314"/>
        <end position="363"/>
    </location>
</feature>
<dbReference type="GO" id="GO:0019388">
    <property type="term" value="P:galactose catabolic process"/>
    <property type="evidence" value="ECO:0000318"/>
    <property type="project" value="GO_Central"/>
</dbReference>
<dbReference type="Gramene" id="Zm00001eb166340_T001">
    <property type="protein sequence ID" value="Zm00001eb166340_P001"/>
    <property type="gene ID" value="Zm00001eb166340"/>
</dbReference>
<reference evidence="10" key="3">
    <citation type="submission" date="2021-05" db="UniProtKB">
        <authorList>
            <consortium name="EnsemblPlants"/>
        </authorList>
    </citation>
    <scope>IDENTIFICATION</scope>
    <source>
        <strain evidence="10">cv. B73</strain>
    </source>
</reference>
<feature type="domain" description="Glycoside hydrolase 35 catalytic" evidence="8">
    <location>
        <begin position="43"/>
        <end position="235"/>
    </location>
</feature>
<keyword evidence="11" id="KW-1185">Reference proteome</keyword>
<evidence type="ECO:0000259" key="8">
    <source>
        <dbReference type="Pfam" id="PF01301"/>
    </source>
</evidence>
<comment type="subcellular location">
    <subcellularLocation>
        <location evidence="2">Secreted</location>
        <location evidence="2">Extracellular space</location>
        <location evidence="2">Apoplast</location>
    </subcellularLocation>
</comment>
<dbReference type="GO" id="GO:0004565">
    <property type="term" value="F:beta-galactosidase activity"/>
    <property type="evidence" value="ECO:0000318"/>
    <property type="project" value="GO_Central"/>
</dbReference>
<dbReference type="SUPFAM" id="SSF51445">
    <property type="entry name" value="(Trans)glycosidases"/>
    <property type="match status" value="1"/>
</dbReference>
<dbReference type="GO" id="GO:0009827">
    <property type="term" value="P:plant-type cell wall modification"/>
    <property type="evidence" value="ECO:0000318"/>
    <property type="project" value="GO_Central"/>
</dbReference>
<keyword evidence="7" id="KW-0326">Glycosidase</keyword>
<evidence type="ECO:0000256" key="7">
    <source>
        <dbReference type="ARBA" id="ARBA00023295"/>
    </source>
</evidence>
<keyword evidence="6" id="KW-0378">Hydrolase</keyword>
<keyword evidence="5" id="KW-0052">Apoplast</keyword>
<dbReference type="Pfam" id="PF01301">
    <property type="entry name" value="Glyco_hydro_35"/>
    <property type="match status" value="1"/>
</dbReference>
<dbReference type="EnsemblPlants" id="Zm00001eb166340_T001">
    <property type="protein sequence ID" value="Zm00001eb166340_P001"/>
    <property type="gene ID" value="Zm00001eb166340"/>
</dbReference>
<dbReference type="AlphaFoldDB" id="A0A804NK09"/>
<organism evidence="10 11">
    <name type="scientific">Zea mays</name>
    <name type="common">Maize</name>
    <dbReference type="NCBI Taxonomy" id="4577"/>
    <lineage>
        <taxon>Eukaryota</taxon>
        <taxon>Viridiplantae</taxon>
        <taxon>Streptophyta</taxon>
        <taxon>Embryophyta</taxon>
        <taxon>Tracheophyta</taxon>
        <taxon>Spermatophyta</taxon>
        <taxon>Magnoliopsida</taxon>
        <taxon>Liliopsida</taxon>
        <taxon>Poales</taxon>
        <taxon>Poaceae</taxon>
        <taxon>PACMAD clade</taxon>
        <taxon>Panicoideae</taxon>
        <taxon>Andropogonodae</taxon>
        <taxon>Andropogoneae</taxon>
        <taxon>Tripsacinae</taxon>
        <taxon>Zea</taxon>
    </lineage>
</organism>
<dbReference type="Pfam" id="PF21467">
    <property type="entry name" value="BetaGal_gal-bd"/>
    <property type="match status" value="1"/>
</dbReference>
<evidence type="ECO:0000259" key="9">
    <source>
        <dbReference type="Pfam" id="PF21467"/>
    </source>
</evidence>
<dbReference type="InterPro" id="IPR001944">
    <property type="entry name" value="Glycoside_Hdrlase_35"/>
</dbReference>
<evidence type="ECO:0000313" key="11">
    <source>
        <dbReference type="Proteomes" id="UP000007305"/>
    </source>
</evidence>
<dbReference type="InterPro" id="IPR008979">
    <property type="entry name" value="Galactose-bd-like_sf"/>
</dbReference>
<reference evidence="11" key="1">
    <citation type="journal article" date="2009" name="Science">
        <title>The B73 maize genome: complexity, diversity, and dynamics.</title>
        <authorList>
            <person name="Schnable P.S."/>
            <person name="Ware D."/>
            <person name="Fulton R.S."/>
            <person name="Stein J.C."/>
            <person name="Wei F."/>
            <person name="Pasternak S."/>
            <person name="Liang C."/>
            <person name="Zhang J."/>
            <person name="Fulton L."/>
            <person name="Graves T.A."/>
            <person name="Minx P."/>
            <person name="Reily A.D."/>
            <person name="Courtney L."/>
            <person name="Kruchowski S.S."/>
            <person name="Tomlinson C."/>
            <person name="Strong C."/>
            <person name="Delehaunty K."/>
            <person name="Fronick C."/>
            <person name="Courtney B."/>
            <person name="Rock S.M."/>
            <person name="Belter E."/>
            <person name="Du F."/>
            <person name="Kim K."/>
            <person name="Abbott R.M."/>
            <person name="Cotton M."/>
            <person name="Levy A."/>
            <person name="Marchetto P."/>
            <person name="Ochoa K."/>
            <person name="Jackson S.M."/>
            <person name="Gillam B."/>
            <person name="Chen W."/>
            <person name="Yan L."/>
            <person name="Higginbotham J."/>
            <person name="Cardenas M."/>
            <person name="Waligorski J."/>
            <person name="Applebaum E."/>
            <person name="Phelps L."/>
            <person name="Falcone J."/>
            <person name="Kanchi K."/>
            <person name="Thane T."/>
            <person name="Scimone A."/>
            <person name="Thane N."/>
            <person name="Henke J."/>
            <person name="Wang T."/>
            <person name="Ruppert J."/>
            <person name="Shah N."/>
            <person name="Rotter K."/>
            <person name="Hodges J."/>
            <person name="Ingenthron E."/>
            <person name="Cordes M."/>
            <person name="Kohlberg S."/>
            <person name="Sgro J."/>
            <person name="Delgado B."/>
            <person name="Mead K."/>
            <person name="Chinwalla A."/>
            <person name="Leonard S."/>
            <person name="Crouse K."/>
            <person name="Collura K."/>
            <person name="Kudrna D."/>
            <person name="Currie J."/>
            <person name="He R."/>
            <person name="Angelova A."/>
            <person name="Rajasekar S."/>
            <person name="Mueller T."/>
            <person name="Lomeli R."/>
            <person name="Scara G."/>
            <person name="Ko A."/>
            <person name="Delaney K."/>
            <person name="Wissotski M."/>
            <person name="Lopez G."/>
            <person name="Campos D."/>
            <person name="Braidotti M."/>
            <person name="Ashley E."/>
            <person name="Golser W."/>
            <person name="Kim H."/>
            <person name="Lee S."/>
            <person name="Lin J."/>
            <person name="Dujmic Z."/>
            <person name="Kim W."/>
            <person name="Talag J."/>
            <person name="Zuccolo A."/>
            <person name="Fan C."/>
            <person name="Sebastian A."/>
            <person name="Kramer M."/>
            <person name="Spiegel L."/>
            <person name="Nascimento L."/>
            <person name="Zutavern T."/>
            <person name="Miller B."/>
            <person name="Ambroise C."/>
            <person name="Muller S."/>
            <person name="Spooner W."/>
            <person name="Narechania A."/>
            <person name="Ren L."/>
            <person name="Wei S."/>
            <person name="Kumari S."/>
            <person name="Faga B."/>
            <person name="Levy M.J."/>
            <person name="McMahan L."/>
            <person name="Van Buren P."/>
            <person name="Vaughn M.W."/>
            <person name="Ying K."/>
            <person name="Yeh C.-T."/>
            <person name="Emrich S.J."/>
            <person name="Jia Y."/>
            <person name="Kalyanaraman A."/>
            <person name="Hsia A.-P."/>
            <person name="Barbazuk W.B."/>
            <person name="Baucom R.S."/>
            <person name="Brutnell T.P."/>
            <person name="Carpita N.C."/>
            <person name="Chaparro C."/>
            <person name="Chia J.-M."/>
            <person name="Deragon J.-M."/>
            <person name="Estill J.C."/>
            <person name="Fu Y."/>
            <person name="Jeddeloh J.A."/>
            <person name="Han Y."/>
            <person name="Lee H."/>
            <person name="Li P."/>
            <person name="Lisch D.R."/>
            <person name="Liu S."/>
            <person name="Liu Z."/>
            <person name="Nagel D.H."/>
            <person name="McCann M.C."/>
            <person name="SanMiguel P."/>
            <person name="Myers A.M."/>
            <person name="Nettleton D."/>
            <person name="Nguyen J."/>
            <person name="Penning B.W."/>
            <person name="Ponnala L."/>
            <person name="Schneider K.L."/>
            <person name="Schwartz D.C."/>
            <person name="Sharma A."/>
            <person name="Soderlund C."/>
            <person name="Springer N.M."/>
            <person name="Sun Q."/>
            <person name="Wang H."/>
            <person name="Waterman M."/>
            <person name="Westerman R."/>
            <person name="Wolfgruber T.K."/>
            <person name="Yang L."/>
            <person name="Yu Y."/>
            <person name="Zhang L."/>
            <person name="Zhou S."/>
            <person name="Zhu Q."/>
            <person name="Bennetzen J.L."/>
            <person name="Dawe R.K."/>
            <person name="Jiang J."/>
            <person name="Jiang N."/>
            <person name="Presting G.G."/>
            <person name="Wessler S.R."/>
            <person name="Aluru S."/>
            <person name="Martienssen R.A."/>
            <person name="Clifton S.W."/>
            <person name="McCombie W.R."/>
            <person name="Wing R.A."/>
            <person name="Wilson R.K."/>
        </authorList>
    </citation>
    <scope>NUCLEOTIDE SEQUENCE [LARGE SCALE GENOMIC DNA]</scope>
    <source>
        <strain evidence="11">cv. B73</strain>
    </source>
</reference>
<dbReference type="InterPro" id="IPR031330">
    <property type="entry name" value="Gly_Hdrlase_35_cat"/>
</dbReference>
<dbReference type="Gene3D" id="3.20.20.80">
    <property type="entry name" value="Glycosidases"/>
    <property type="match status" value="1"/>
</dbReference>
<dbReference type="GO" id="GO:0005773">
    <property type="term" value="C:vacuole"/>
    <property type="evidence" value="ECO:0000318"/>
    <property type="project" value="GO_Central"/>
</dbReference>
<evidence type="ECO:0000256" key="5">
    <source>
        <dbReference type="ARBA" id="ARBA00022523"/>
    </source>
</evidence>
<dbReference type="SUPFAM" id="SSF49785">
    <property type="entry name" value="Galactose-binding domain-like"/>
    <property type="match status" value="1"/>
</dbReference>
<dbReference type="InterPro" id="IPR048913">
    <property type="entry name" value="BetaGal_gal-bd"/>
</dbReference>
<comment type="catalytic activity">
    <reaction evidence="1">
        <text>Hydrolysis of terminal non-reducing beta-D-galactose residues in beta-D-galactosides.</text>
        <dbReference type="EC" id="3.2.1.23"/>
    </reaction>
</comment>
<dbReference type="GO" id="GO:0048046">
    <property type="term" value="C:apoplast"/>
    <property type="evidence" value="ECO:0007669"/>
    <property type="project" value="UniProtKB-SubCell"/>
</dbReference>
<evidence type="ECO:0000256" key="1">
    <source>
        <dbReference type="ARBA" id="ARBA00001412"/>
    </source>
</evidence>
<evidence type="ECO:0000256" key="6">
    <source>
        <dbReference type="ARBA" id="ARBA00022801"/>
    </source>
</evidence>
<dbReference type="GO" id="GO:0009505">
    <property type="term" value="C:plant-type cell wall"/>
    <property type="evidence" value="ECO:0000318"/>
    <property type="project" value="GO_Central"/>
</dbReference>
<evidence type="ECO:0000313" key="10">
    <source>
        <dbReference type="EnsemblPlants" id="Zm00001eb166340_P001"/>
    </source>
</evidence>
<sequence length="366" mass="40457">MVLPPVEVMRATQEAKDMNRTVRLVEAGELWLPSLVEVCTGLPGISFRTDNEPFKMAMQGFTQKIVGMMKSENLFASQGVPIILSQIENEYGPEGREFRPAGQAYINKAAKMAVGLGTGVPWVMWKEEDAPDPVINACNGFYCDAFSPNKPYKPTMFTEFVGTIRQRPVEDLAFARFVQKGGSFINYYMYHGGTNFGRTAGGPFITTSYDYDAPIDEYGLFREPKHSHLKELHRAVKLCEQALVSVDPAITTLVPCKSVTVGVQTSQMQMCGDDASSMTWKRYDEEVYSLAAAPLLTTTSLLEQLNVTRDNSDYLWYITSVDISSSENFLQGGGKPLSLSVQSAGHALHVFVNGQLQGSAYGTRED</sequence>
<reference evidence="10" key="2">
    <citation type="submission" date="2019-07" db="EMBL/GenBank/DDBJ databases">
        <authorList>
            <person name="Seetharam A."/>
            <person name="Woodhouse M."/>
            <person name="Cannon E."/>
        </authorList>
    </citation>
    <scope>NUCLEOTIDE SEQUENCE [LARGE SCALE GENOMIC DNA]</scope>
    <source>
        <strain evidence="10">cv. B73</strain>
    </source>
</reference>
<dbReference type="PRINTS" id="PR00742">
    <property type="entry name" value="GLHYDRLASE35"/>
</dbReference>
<name>A0A804NK09_MAIZE</name>